<evidence type="ECO:0000256" key="3">
    <source>
        <dbReference type="ARBA" id="ARBA00022692"/>
    </source>
</evidence>
<dbReference type="SUPFAM" id="SSF103473">
    <property type="entry name" value="MFS general substrate transporter"/>
    <property type="match status" value="1"/>
</dbReference>
<dbReference type="Pfam" id="PF07690">
    <property type="entry name" value="MFS_1"/>
    <property type="match status" value="1"/>
</dbReference>
<organism evidence="8 9">
    <name type="scientific">Rhizopogon vinicolor AM-OR11-026</name>
    <dbReference type="NCBI Taxonomy" id="1314800"/>
    <lineage>
        <taxon>Eukaryota</taxon>
        <taxon>Fungi</taxon>
        <taxon>Dikarya</taxon>
        <taxon>Basidiomycota</taxon>
        <taxon>Agaricomycotina</taxon>
        <taxon>Agaricomycetes</taxon>
        <taxon>Agaricomycetidae</taxon>
        <taxon>Boletales</taxon>
        <taxon>Suillineae</taxon>
        <taxon>Rhizopogonaceae</taxon>
        <taxon>Rhizopogon</taxon>
    </lineage>
</organism>
<dbReference type="PANTHER" id="PTHR23504:SF15">
    <property type="entry name" value="MAJOR FACILITATOR SUPERFAMILY (MFS) PROFILE DOMAIN-CONTAINING PROTEIN"/>
    <property type="match status" value="1"/>
</dbReference>
<reference evidence="8 9" key="1">
    <citation type="submission" date="2016-06" db="EMBL/GenBank/DDBJ databases">
        <title>Comparative genomics of the ectomycorrhizal sister species Rhizopogon vinicolor and Rhizopogon vesiculosus (Basidiomycota: Boletales) reveals a divergence of the mating type B locus.</title>
        <authorList>
            <consortium name="DOE Joint Genome Institute"/>
            <person name="Mujic A.B."/>
            <person name="Kuo A."/>
            <person name="Tritt A."/>
            <person name="Lipzen A."/>
            <person name="Chen C."/>
            <person name="Johnson J."/>
            <person name="Sharma A."/>
            <person name="Barry K."/>
            <person name="Grigoriev I.V."/>
            <person name="Spatafora J.W."/>
        </authorList>
    </citation>
    <scope>NUCLEOTIDE SEQUENCE [LARGE SCALE GENOMIC DNA]</scope>
    <source>
        <strain evidence="8 9">AM-OR11-026</strain>
    </source>
</reference>
<feature type="transmembrane region" description="Helical" evidence="6">
    <location>
        <begin position="32"/>
        <end position="52"/>
    </location>
</feature>
<keyword evidence="3 6" id="KW-0812">Transmembrane</keyword>
<accession>A0A1B7MZA9</accession>
<evidence type="ECO:0000259" key="7">
    <source>
        <dbReference type="PROSITE" id="PS50850"/>
    </source>
</evidence>
<keyword evidence="2" id="KW-0813">Transport</keyword>
<dbReference type="Proteomes" id="UP000092154">
    <property type="component" value="Unassembled WGS sequence"/>
</dbReference>
<keyword evidence="5 6" id="KW-0472">Membrane</keyword>
<sequence length="150" mass="16288">MDTSNSPRIASETTPLVPAPALKKPRTPLPELQIGILMILQIVEPMASMSIFPYINQLIRELDITGGDDAAVGYYAGIIESLFFVAQALTVLRWSRLSDRIGRKPVLLIGLSGSCISMLCFGLSTNFWSLVVSRCLCGVLNGNIGVMKTM</sequence>
<feature type="non-terminal residue" evidence="8">
    <location>
        <position position="150"/>
    </location>
</feature>
<proteinExistence type="predicted"/>
<evidence type="ECO:0000256" key="4">
    <source>
        <dbReference type="ARBA" id="ARBA00022989"/>
    </source>
</evidence>
<dbReference type="EMBL" id="KV448321">
    <property type="protein sequence ID" value="OAX37944.1"/>
    <property type="molecule type" value="Genomic_DNA"/>
</dbReference>
<dbReference type="InterPro" id="IPR020846">
    <property type="entry name" value="MFS_dom"/>
</dbReference>
<dbReference type="InterPro" id="IPR036259">
    <property type="entry name" value="MFS_trans_sf"/>
</dbReference>
<evidence type="ECO:0000256" key="5">
    <source>
        <dbReference type="ARBA" id="ARBA00023136"/>
    </source>
</evidence>
<evidence type="ECO:0000313" key="9">
    <source>
        <dbReference type="Proteomes" id="UP000092154"/>
    </source>
</evidence>
<dbReference type="PROSITE" id="PS50850">
    <property type="entry name" value="MFS"/>
    <property type="match status" value="1"/>
</dbReference>
<name>A0A1B7MZA9_9AGAM</name>
<feature type="transmembrane region" description="Helical" evidence="6">
    <location>
        <begin position="72"/>
        <end position="94"/>
    </location>
</feature>
<evidence type="ECO:0000256" key="6">
    <source>
        <dbReference type="SAM" id="Phobius"/>
    </source>
</evidence>
<evidence type="ECO:0000256" key="2">
    <source>
        <dbReference type="ARBA" id="ARBA00022448"/>
    </source>
</evidence>
<dbReference type="InParanoid" id="A0A1B7MZA9"/>
<comment type="subcellular location">
    <subcellularLocation>
        <location evidence="1">Membrane</location>
        <topology evidence="1">Multi-pass membrane protein</topology>
    </subcellularLocation>
</comment>
<dbReference type="OrthoDB" id="2681111at2759"/>
<dbReference type="GO" id="GO:0022857">
    <property type="term" value="F:transmembrane transporter activity"/>
    <property type="evidence" value="ECO:0007669"/>
    <property type="project" value="InterPro"/>
</dbReference>
<feature type="domain" description="Major facilitator superfamily (MFS) profile" evidence="7">
    <location>
        <begin position="33"/>
        <end position="150"/>
    </location>
</feature>
<dbReference type="InterPro" id="IPR011701">
    <property type="entry name" value="MFS"/>
</dbReference>
<gene>
    <name evidence="8" type="ORF">K503DRAFT_200808</name>
</gene>
<dbReference type="AlphaFoldDB" id="A0A1B7MZA9"/>
<dbReference type="Gene3D" id="1.20.1250.20">
    <property type="entry name" value="MFS general substrate transporter like domains"/>
    <property type="match status" value="1"/>
</dbReference>
<keyword evidence="4 6" id="KW-1133">Transmembrane helix</keyword>
<protein>
    <submittedName>
        <fullName evidence="8">MFS general substrate transporter</fullName>
    </submittedName>
</protein>
<evidence type="ECO:0000256" key="1">
    <source>
        <dbReference type="ARBA" id="ARBA00004141"/>
    </source>
</evidence>
<evidence type="ECO:0000313" key="8">
    <source>
        <dbReference type="EMBL" id="OAX37944.1"/>
    </source>
</evidence>
<dbReference type="PANTHER" id="PTHR23504">
    <property type="entry name" value="MAJOR FACILITATOR SUPERFAMILY DOMAIN-CONTAINING PROTEIN 10"/>
    <property type="match status" value="1"/>
</dbReference>
<feature type="transmembrane region" description="Helical" evidence="6">
    <location>
        <begin position="106"/>
        <end position="128"/>
    </location>
</feature>
<dbReference type="GO" id="GO:0016020">
    <property type="term" value="C:membrane"/>
    <property type="evidence" value="ECO:0007669"/>
    <property type="project" value="UniProtKB-SubCell"/>
</dbReference>
<keyword evidence="9" id="KW-1185">Reference proteome</keyword>